<keyword evidence="2" id="KW-1185">Reference proteome</keyword>
<evidence type="ECO:0000313" key="1">
    <source>
        <dbReference type="EMBL" id="AQS84213.1"/>
    </source>
</evidence>
<reference evidence="1 2" key="1">
    <citation type="submission" date="2016-03" db="EMBL/GenBank/DDBJ databases">
        <title>Acetic acid bacteria sequencing.</title>
        <authorList>
            <person name="Brandt J."/>
            <person name="Jakob F."/>
            <person name="Vogel R.F."/>
        </authorList>
    </citation>
    <scope>NUCLEOTIDE SEQUENCE [LARGE SCALE GENOMIC DNA]</scope>
    <source>
        <strain evidence="1 2">TMW2.1153</strain>
    </source>
</reference>
<name>A0A1U9KEH5_ACEAC</name>
<sequence>MLKAGVQGEGLLHILKWRLLMQMCKHKVDFTAISNGNENIMIKDVTTDLNAILMLHADVGKALVYIVNSPLLGRETLSAALGELSEHLVATFIGGARKARGNNGFDLVGPNEEKIEVKSRQLSKWGGSLQFNFGTHSATANEAFCIAWDDTVSPPVIFAAFRAPISWMLEKWGCTGQTSYSIRTKLKALQREAHSNMLNTSS</sequence>
<dbReference type="AlphaFoldDB" id="A0A1U9KEH5"/>
<dbReference type="RefSeq" id="WP_077812255.1">
    <property type="nucleotide sequence ID" value="NZ_CP014692.1"/>
</dbReference>
<dbReference type="KEGG" id="aace:A0U92_04860"/>
<protein>
    <submittedName>
        <fullName evidence="1">Uncharacterized protein</fullName>
    </submittedName>
</protein>
<evidence type="ECO:0000313" key="2">
    <source>
        <dbReference type="Proteomes" id="UP000188937"/>
    </source>
</evidence>
<dbReference type="OrthoDB" id="8479345at2"/>
<proteinExistence type="predicted"/>
<organism evidence="1 2">
    <name type="scientific">Acetobacter aceti</name>
    <dbReference type="NCBI Taxonomy" id="435"/>
    <lineage>
        <taxon>Bacteria</taxon>
        <taxon>Pseudomonadati</taxon>
        <taxon>Pseudomonadota</taxon>
        <taxon>Alphaproteobacteria</taxon>
        <taxon>Acetobacterales</taxon>
        <taxon>Acetobacteraceae</taxon>
        <taxon>Acetobacter</taxon>
        <taxon>Acetobacter subgen. Acetobacter</taxon>
    </lineage>
</organism>
<accession>A0A1U9KEH5</accession>
<dbReference type="Proteomes" id="UP000188937">
    <property type="component" value="Chromosome"/>
</dbReference>
<gene>
    <name evidence="1" type="ORF">A0U92_04860</name>
</gene>
<dbReference type="STRING" id="435.A0U92_04860"/>
<dbReference type="EMBL" id="CP014692">
    <property type="protein sequence ID" value="AQS84213.1"/>
    <property type="molecule type" value="Genomic_DNA"/>
</dbReference>